<evidence type="ECO:0000256" key="6">
    <source>
        <dbReference type="ARBA" id="ARBA00022741"/>
    </source>
</evidence>
<dbReference type="PROSITE" id="PS50125">
    <property type="entry name" value="GUANYLATE_CYCLASE_2"/>
    <property type="match status" value="2"/>
</dbReference>
<evidence type="ECO:0000256" key="9">
    <source>
        <dbReference type="ARBA" id="ARBA00023180"/>
    </source>
</evidence>
<dbReference type="PANTHER" id="PTHR11920:SF300">
    <property type="entry name" value="ATRIAL NATRIURETIC PEPTIDE RECEPTOR 1"/>
    <property type="match status" value="1"/>
</dbReference>
<evidence type="ECO:0000259" key="15">
    <source>
        <dbReference type="PROSITE" id="PS50125"/>
    </source>
</evidence>
<sequence>MRETSHENLVRFNGCCIDGTVAILSEFCPKGSLKDLLANSTLNLDWLFRYSLITDIISGMYYLHNSEHVYHGRLKSSNCLVDSRFCVKLTDFGLRKFKEEAGYQTTGESELIIPENSSTINLNDRVKGKCRADSLCEFNIGLLYMAPELLCKSQCTDAKKCKFHDYISGYYGTQKADIYREQPFFPHYMNMEIKDIVKEVKSSNLRPCVPIDSCDERLHSLMKNCWSSELDIRPDFNSLKHEIRGIMKSMGVGGISAAQSTLTENLLARMEQYANELESIVECRTHELAEEKKRTEELLYQILPKPVADQLKSGHMFEPNFYDSVTIYFSDIVGFTCMCSQSTPMQGDAYMVVSGLPERNGVEHARQIAKMSLKIRDNVQNFVVRHKPNEKLQLRIGIHTGPTCAGVVGNIRPRFCLFGDAVNTASRMESNGEPLKIHISPSTKSVLDLFGTFVLEARGDIPIKGKGTMKTYWLIEEKPLN</sequence>
<evidence type="ECO:0000256" key="1">
    <source>
        <dbReference type="ARBA" id="ARBA00001436"/>
    </source>
</evidence>
<keyword evidence="4" id="KW-0812">Transmembrane</keyword>
<keyword evidence="9" id="KW-0325">Glycoprotein</keyword>
<keyword evidence="8" id="KW-0472">Membrane</keyword>
<keyword evidence="10 12" id="KW-0456">Lyase</keyword>
<comment type="catalytic activity">
    <reaction evidence="1 13">
        <text>GTP = 3',5'-cyclic GMP + diphosphate</text>
        <dbReference type="Rhea" id="RHEA:13665"/>
        <dbReference type="ChEBI" id="CHEBI:33019"/>
        <dbReference type="ChEBI" id="CHEBI:37565"/>
        <dbReference type="ChEBI" id="CHEBI:57746"/>
        <dbReference type="EC" id="4.6.1.2"/>
    </reaction>
</comment>
<dbReference type="PANTHER" id="PTHR11920">
    <property type="entry name" value="GUANYLYL CYCLASE"/>
    <property type="match status" value="1"/>
</dbReference>
<dbReference type="InterPro" id="IPR001054">
    <property type="entry name" value="A/G_cyclase"/>
</dbReference>
<dbReference type="GO" id="GO:0035556">
    <property type="term" value="P:intracellular signal transduction"/>
    <property type="evidence" value="ECO:0007669"/>
    <property type="project" value="InterPro"/>
</dbReference>
<feature type="domain" description="Guanylate cyclase" evidence="15">
    <location>
        <begin position="347"/>
        <end position="429"/>
    </location>
</feature>
<name>A0A7R9KKI6_9ACAR</name>
<proteinExistence type="inferred from homology"/>
<gene>
    <name evidence="16" type="ORF">OSB1V03_LOCUS5144</name>
</gene>
<dbReference type="OrthoDB" id="1890790at2759"/>
<feature type="domain" description="Protein kinase" evidence="14">
    <location>
        <begin position="1"/>
        <end position="244"/>
    </location>
</feature>
<dbReference type="AlphaFoldDB" id="A0A7R9KKI6"/>
<dbReference type="InterPro" id="IPR018297">
    <property type="entry name" value="A/G_cyclase_CS"/>
</dbReference>
<dbReference type="InterPro" id="IPR050401">
    <property type="entry name" value="Cyclic_nucleotide_synthase"/>
</dbReference>
<dbReference type="GO" id="GO:0004383">
    <property type="term" value="F:guanylate cyclase activity"/>
    <property type="evidence" value="ECO:0007669"/>
    <property type="project" value="UniProtKB-EC"/>
</dbReference>
<evidence type="ECO:0000256" key="2">
    <source>
        <dbReference type="ARBA" id="ARBA00004479"/>
    </source>
</evidence>
<evidence type="ECO:0000256" key="5">
    <source>
        <dbReference type="ARBA" id="ARBA00022729"/>
    </source>
</evidence>
<evidence type="ECO:0000256" key="13">
    <source>
        <dbReference type="RuleBase" id="RU003431"/>
    </source>
</evidence>
<keyword evidence="17" id="KW-1185">Reference proteome</keyword>
<evidence type="ECO:0000256" key="8">
    <source>
        <dbReference type="ARBA" id="ARBA00023136"/>
    </source>
</evidence>
<evidence type="ECO:0000313" key="17">
    <source>
        <dbReference type="Proteomes" id="UP000759131"/>
    </source>
</evidence>
<protein>
    <recommendedName>
        <fullName evidence="3 13">Guanylate cyclase</fullName>
        <ecNumber evidence="3 13">4.6.1.2</ecNumber>
    </recommendedName>
</protein>
<comment type="subcellular location">
    <subcellularLocation>
        <location evidence="2">Membrane</location>
        <topology evidence="2">Single-pass type I membrane protein</topology>
    </subcellularLocation>
</comment>
<dbReference type="Gene3D" id="1.10.510.10">
    <property type="entry name" value="Transferase(Phosphotransferase) domain 1"/>
    <property type="match status" value="1"/>
</dbReference>
<dbReference type="GO" id="GO:0005886">
    <property type="term" value="C:plasma membrane"/>
    <property type="evidence" value="ECO:0007669"/>
    <property type="project" value="TreeGrafter"/>
</dbReference>
<evidence type="ECO:0000256" key="12">
    <source>
        <dbReference type="RuleBase" id="RU000405"/>
    </source>
</evidence>
<dbReference type="InterPro" id="IPR001245">
    <property type="entry name" value="Ser-Thr/Tyr_kinase_cat_dom"/>
</dbReference>
<dbReference type="GO" id="GO:0004672">
    <property type="term" value="F:protein kinase activity"/>
    <property type="evidence" value="ECO:0007669"/>
    <property type="project" value="InterPro"/>
</dbReference>
<dbReference type="Gene3D" id="6.10.250.780">
    <property type="match status" value="1"/>
</dbReference>
<dbReference type="GO" id="GO:0004016">
    <property type="term" value="F:adenylate cyclase activity"/>
    <property type="evidence" value="ECO:0007669"/>
    <property type="project" value="TreeGrafter"/>
</dbReference>
<dbReference type="InterPro" id="IPR000719">
    <property type="entry name" value="Prot_kinase_dom"/>
</dbReference>
<keyword evidence="7" id="KW-1133">Transmembrane helix</keyword>
<organism evidence="16">
    <name type="scientific">Medioppia subpectinata</name>
    <dbReference type="NCBI Taxonomy" id="1979941"/>
    <lineage>
        <taxon>Eukaryota</taxon>
        <taxon>Metazoa</taxon>
        <taxon>Ecdysozoa</taxon>
        <taxon>Arthropoda</taxon>
        <taxon>Chelicerata</taxon>
        <taxon>Arachnida</taxon>
        <taxon>Acari</taxon>
        <taxon>Acariformes</taxon>
        <taxon>Sarcoptiformes</taxon>
        <taxon>Oribatida</taxon>
        <taxon>Brachypylina</taxon>
        <taxon>Oppioidea</taxon>
        <taxon>Oppiidae</taxon>
        <taxon>Medioppia</taxon>
    </lineage>
</organism>
<dbReference type="PROSITE" id="PS00452">
    <property type="entry name" value="GUANYLATE_CYCLASE_1"/>
    <property type="match status" value="1"/>
</dbReference>
<dbReference type="InterPro" id="IPR011009">
    <property type="entry name" value="Kinase-like_dom_sf"/>
</dbReference>
<evidence type="ECO:0000256" key="10">
    <source>
        <dbReference type="ARBA" id="ARBA00023239"/>
    </source>
</evidence>
<evidence type="ECO:0000313" key="16">
    <source>
        <dbReference type="EMBL" id="CAD7624703.1"/>
    </source>
</evidence>
<evidence type="ECO:0000259" key="14">
    <source>
        <dbReference type="PROSITE" id="PS50011"/>
    </source>
</evidence>
<dbReference type="Pfam" id="PF00211">
    <property type="entry name" value="Guanylate_cyc"/>
    <property type="match status" value="1"/>
</dbReference>
<reference evidence="16" key="1">
    <citation type="submission" date="2020-11" db="EMBL/GenBank/DDBJ databases">
        <authorList>
            <person name="Tran Van P."/>
        </authorList>
    </citation>
    <scope>NUCLEOTIDE SEQUENCE</scope>
</reference>
<dbReference type="SUPFAM" id="SSF56112">
    <property type="entry name" value="Protein kinase-like (PK-like)"/>
    <property type="match status" value="1"/>
</dbReference>
<feature type="domain" description="Guanylate cyclase" evidence="15">
    <location>
        <begin position="326"/>
        <end position="346"/>
    </location>
</feature>
<evidence type="ECO:0000256" key="11">
    <source>
        <dbReference type="ARBA" id="ARBA00023293"/>
    </source>
</evidence>
<keyword evidence="11 13" id="KW-0141">cGMP biosynthesis</keyword>
<dbReference type="Pfam" id="PF07714">
    <property type="entry name" value="PK_Tyr_Ser-Thr"/>
    <property type="match status" value="1"/>
</dbReference>
<comment type="similarity">
    <text evidence="12">Belongs to the adenylyl cyclase class-4/guanylyl cyclase family.</text>
</comment>
<dbReference type="InterPro" id="IPR011645">
    <property type="entry name" value="HNOB_dom_associated"/>
</dbReference>
<dbReference type="Pfam" id="PF07701">
    <property type="entry name" value="HNOBA"/>
    <property type="match status" value="1"/>
</dbReference>
<dbReference type="GO" id="GO:0005524">
    <property type="term" value="F:ATP binding"/>
    <property type="evidence" value="ECO:0007669"/>
    <property type="project" value="InterPro"/>
</dbReference>
<keyword evidence="6" id="KW-0547">Nucleotide-binding</keyword>
<evidence type="ECO:0000256" key="7">
    <source>
        <dbReference type="ARBA" id="ARBA00022989"/>
    </source>
</evidence>
<dbReference type="SUPFAM" id="SSF55073">
    <property type="entry name" value="Nucleotide cyclase"/>
    <property type="match status" value="1"/>
</dbReference>
<keyword evidence="5" id="KW-0732">Signal</keyword>
<dbReference type="CDD" id="cd07302">
    <property type="entry name" value="CHD"/>
    <property type="match status" value="1"/>
</dbReference>
<dbReference type="PROSITE" id="PS50011">
    <property type="entry name" value="PROTEIN_KINASE_DOM"/>
    <property type="match status" value="1"/>
</dbReference>
<dbReference type="Gene3D" id="3.30.70.1230">
    <property type="entry name" value="Nucleotide cyclase"/>
    <property type="match status" value="2"/>
</dbReference>
<evidence type="ECO:0000256" key="4">
    <source>
        <dbReference type="ARBA" id="ARBA00022692"/>
    </source>
</evidence>
<dbReference type="InterPro" id="IPR029787">
    <property type="entry name" value="Nucleotide_cyclase"/>
</dbReference>
<evidence type="ECO:0000256" key="3">
    <source>
        <dbReference type="ARBA" id="ARBA00012202"/>
    </source>
</evidence>
<dbReference type="EC" id="4.6.1.2" evidence="3 13"/>
<dbReference type="GO" id="GO:0001653">
    <property type="term" value="F:peptide receptor activity"/>
    <property type="evidence" value="ECO:0007669"/>
    <property type="project" value="TreeGrafter"/>
</dbReference>
<dbReference type="EMBL" id="OC857079">
    <property type="protein sequence ID" value="CAD7624703.1"/>
    <property type="molecule type" value="Genomic_DNA"/>
</dbReference>
<dbReference type="GO" id="GO:0007168">
    <property type="term" value="P:receptor guanylyl cyclase signaling pathway"/>
    <property type="evidence" value="ECO:0007669"/>
    <property type="project" value="TreeGrafter"/>
</dbReference>
<dbReference type="SMART" id="SM00044">
    <property type="entry name" value="CYCc"/>
    <property type="match status" value="1"/>
</dbReference>
<dbReference type="Proteomes" id="UP000759131">
    <property type="component" value="Unassembled WGS sequence"/>
</dbReference>
<accession>A0A7R9KKI6</accession>
<dbReference type="EMBL" id="CAJPIZ010002504">
    <property type="protein sequence ID" value="CAG2105133.1"/>
    <property type="molecule type" value="Genomic_DNA"/>
</dbReference>